<organism evidence="1 2">
    <name type="scientific">Candidatus Gemmiger excrementigallinarum</name>
    <dbReference type="NCBI Taxonomy" id="2838609"/>
    <lineage>
        <taxon>Bacteria</taxon>
        <taxon>Bacillati</taxon>
        <taxon>Bacillota</taxon>
        <taxon>Clostridia</taxon>
        <taxon>Eubacteriales</taxon>
        <taxon>Gemmiger</taxon>
    </lineage>
</organism>
<reference evidence="1" key="1">
    <citation type="journal article" date="2021" name="PeerJ">
        <title>Extensive microbial diversity within the chicken gut microbiome revealed by metagenomics and culture.</title>
        <authorList>
            <person name="Gilroy R."/>
            <person name="Ravi A."/>
            <person name="Getino M."/>
            <person name="Pursley I."/>
            <person name="Horton D.L."/>
            <person name="Alikhan N.F."/>
            <person name="Baker D."/>
            <person name="Gharbi K."/>
            <person name="Hall N."/>
            <person name="Watson M."/>
            <person name="Adriaenssens E.M."/>
            <person name="Foster-Nyarko E."/>
            <person name="Jarju S."/>
            <person name="Secka A."/>
            <person name="Antonio M."/>
            <person name="Oren A."/>
            <person name="Chaudhuri R.R."/>
            <person name="La Ragione R."/>
            <person name="Hildebrand F."/>
            <person name="Pallen M.J."/>
        </authorList>
    </citation>
    <scope>NUCLEOTIDE SEQUENCE</scope>
    <source>
        <strain evidence="1">ChiSxjej1B13-11774</strain>
    </source>
</reference>
<sequence length="59" mass="6843">MSQPDSIRRELRNKIALAMERQINEQLYQQGAITKEMYEAAKLSLAFAASESERNRNEI</sequence>
<accession>A0A9D2EP88</accession>
<evidence type="ECO:0000313" key="1">
    <source>
        <dbReference type="EMBL" id="HIZ40951.1"/>
    </source>
</evidence>
<reference evidence="1" key="2">
    <citation type="submission" date="2021-04" db="EMBL/GenBank/DDBJ databases">
        <authorList>
            <person name="Gilroy R."/>
        </authorList>
    </citation>
    <scope>NUCLEOTIDE SEQUENCE</scope>
    <source>
        <strain evidence="1">ChiSxjej1B13-11774</strain>
    </source>
</reference>
<comment type="caution">
    <text evidence="1">The sequence shown here is derived from an EMBL/GenBank/DDBJ whole genome shotgun (WGS) entry which is preliminary data.</text>
</comment>
<gene>
    <name evidence="1" type="ORF">H9811_00145</name>
</gene>
<protein>
    <submittedName>
        <fullName evidence="1">Uncharacterized protein</fullName>
    </submittedName>
</protein>
<proteinExistence type="predicted"/>
<name>A0A9D2EP88_9FIRM</name>
<evidence type="ECO:0000313" key="2">
    <source>
        <dbReference type="Proteomes" id="UP000824048"/>
    </source>
</evidence>
<dbReference type="EMBL" id="DXBP01000001">
    <property type="protein sequence ID" value="HIZ40951.1"/>
    <property type="molecule type" value="Genomic_DNA"/>
</dbReference>
<dbReference type="Proteomes" id="UP000824048">
    <property type="component" value="Unassembled WGS sequence"/>
</dbReference>
<dbReference type="AlphaFoldDB" id="A0A9D2EP88"/>